<feature type="domain" description="Transcription regulator PadR N-terminal" evidence="1">
    <location>
        <begin position="47"/>
        <end position="113"/>
    </location>
</feature>
<comment type="caution">
    <text evidence="2">The sequence shown here is derived from an EMBL/GenBank/DDBJ whole genome shotgun (WGS) entry which is preliminary data.</text>
</comment>
<dbReference type="InterPro" id="IPR036388">
    <property type="entry name" value="WH-like_DNA-bd_sf"/>
</dbReference>
<name>X1R0M4_9ZZZZ</name>
<organism evidence="2">
    <name type="scientific">marine sediment metagenome</name>
    <dbReference type="NCBI Taxonomy" id="412755"/>
    <lineage>
        <taxon>unclassified sequences</taxon>
        <taxon>metagenomes</taxon>
        <taxon>ecological metagenomes</taxon>
    </lineage>
</organism>
<sequence length="178" mass="20503">MYMIRRVKEFGPQALIASQEIRDYIEKFESEINRGISTLCILAIIDSAENGKIHGYAILKNLEEETNEMMVIEEGTLYPLLRKLESNGILKSEKKIVENRMRKVYSITERGDKIYNHLSGFYSKLTEAISPLLDINVRLKDHYLYCPNCANKIDLNENEIQFCDMCGLSPKMIPTKSS</sequence>
<evidence type="ECO:0000313" key="2">
    <source>
        <dbReference type="EMBL" id="GAI60636.1"/>
    </source>
</evidence>
<protein>
    <recommendedName>
        <fullName evidence="1">Transcription regulator PadR N-terminal domain-containing protein</fullName>
    </recommendedName>
</protein>
<dbReference type="InterPro" id="IPR052509">
    <property type="entry name" value="Metal_resp_DNA-bind_regulator"/>
</dbReference>
<dbReference type="Gene3D" id="1.10.10.10">
    <property type="entry name" value="Winged helix-like DNA-binding domain superfamily/Winged helix DNA-binding domain"/>
    <property type="match status" value="1"/>
</dbReference>
<dbReference type="EMBL" id="BARW01004185">
    <property type="protein sequence ID" value="GAI60636.1"/>
    <property type="molecule type" value="Genomic_DNA"/>
</dbReference>
<reference evidence="2" key="1">
    <citation type="journal article" date="2014" name="Front. Microbiol.">
        <title>High frequency of phylogenetically diverse reductive dehalogenase-homologous genes in deep subseafloor sedimentary metagenomes.</title>
        <authorList>
            <person name="Kawai M."/>
            <person name="Futagami T."/>
            <person name="Toyoda A."/>
            <person name="Takaki Y."/>
            <person name="Nishi S."/>
            <person name="Hori S."/>
            <person name="Arai W."/>
            <person name="Tsubouchi T."/>
            <person name="Morono Y."/>
            <person name="Uchiyama I."/>
            <person name="Ito T."/>
            <person name="Fujiyama A."/>
            <person name="Inagaki F."/>
            <person name="Takami H."/>
        </authorList>
    </citation>
    <scope>NUCLEOTIDE SEQUENCE</scope>
    <source>
        <strain evidence="2">Expedition CK06-06</strain>
    </source>
</reference>
<dbReference type="PANTHER" id="PTHR33169:SF14">
    <property type="entry name" value="TRANSCRIPTIONAL REGULATOR RV3488"/>
    <property type="match status" value="1"/>
</dbReference>
<dbReference type="InterPro" id="IPR005149">
    <property type="entry name" value="Tscrpt_reg_PadR_N"/>
</dbReference>
<accession>X1R0M4</accession>
<dbReference type="Pfam" id="PF03551">
    <property type="entry name" value="PadR"/>
    <property type="match status" value="1"/>
</dbReference>
<dbReference type="PANTHER" id="PTHR33169">
    <property type="entry name" value="PADR-FAMILY TRANSCRIPTIONAL REGULATOR"/>
    <property type="match status" value="1"/>
</dbReference>
<evidence type="ECO:0000259" key="1">
    <source>
        <dbReference type="Pfam" id="PF03551"/>
    </source>
</evidence>
<dbReference type="SUPFAM" id="SSF46785">
    <property type="entry name" value="Winged helix' DNA-binding domain"/>
    <property type="match status" value="1"/>
</dbReference>
<dbReference type="InterPro" id="IPR036390">
    <property type="entry name" value="WH_DNA-bd_sf"/>
</dbReference>
<dbReference type="AlphaFoldDB" id="X1R0M4"/>
<proteinExistence type="predicted"/>
<gene>
    <name evidence="2" type="ORF">S12H4_10010</name>
</gene>